<comment type="subcellular location">
    <subcellularLocation>
        <location evidence="1">Cell membrane</location>
        <topology evidence="1">Multi-pass membrane protein</topology>
    </subcellularLocation>
</comment>
<feature type="region of interest" description="Disordered" evidence="7">
    <location>
        <begin position="87"/>
        <end position="126"/>
    </location>
</feature>
<dbReference type="Proteomes" id="UP000037432">
    <property type="component" value="Unassembled WGS sequence"/>
</dbReference>
<evidence type="ECO:0000256" key="1">
    <source>
        <dbReference type="ARBA" id="ARBA00004651"/>
    </source>
</evidence>
<feature type="transmembrane region" description="Helical" evidence="8">
    <location>
        <begin position="21"/>
        <end position="42"/>
    </location>
</feature>
<dbReference type="EMBL" id="LFNT01000117">
    <property type="protein sequence ID" value="KMS67102.1"/>
    <property type="molecule type" value="Genomic_DNA"/>
</dbReference>
<dbReference type="GO" id="GO:0005886">
    <property type="term" value="C:plasma membrane"/>
    <property type="evidence" value="ECO:0007669"/>
    <property type="project" value="UniProtKB-SubCell"/>
</dbReference>
<evidence type="ECO:0000313" key="10">
    <source>
        <dbReference type="EMBL" id="KMS67102.1"/>
    </source>
</evidence>
<sequence length="126" mass="13490">PGYLLRHHLLPAVLPPVLRNALLRLPTTVLVLASLGFLGLGEQPPTAEWGRLLSENQPYAELAPWTVLAPACALVLLSVLALSGTDAAAARDPASVRGRMSRRSRRRGVQGEEKVSAGRTEPRSVV</sequence>
<dbReference type="CDD" id="cd06261">
    <property type="entry name" value="TM_PBP2"/>
    <property type="match status" value="1"/>
</dbReference>
<dbReference type="AlphaFoldDB" id="A0A0J7YUJ5"/>
<keyword evidence="3" id="KW-1003">Cell membrane</keyword>
<dbReference type="InterPro" id="IPR050366">
    <property type="entry name" value="BP-dependent_transpt_permease"/>
</dbReference>
<name>A0A0J7YUJ5_STRVR</name>
<feature type="domain" description="ABC transmembrane type-1" evidence="9">
    <location>
        <begin position="4"/>
        <end position="83"/>
    </location>
</feature>
<keyword evidence="4 8" id="KW-0812">Transmembrane</keyword>
<organism evidence="10 11">
    <name type="scientific">Streptomyces viridochromogenes</name>
    <dbReference type="NCBI Taxonomy" id="1938"/>
    <lineage>
        <taxon>Bacteria</taxon>
        <taxon>Bacillati</taxon>
        <taxon>Actinomycetota</taxon>
        <taxon>Actinomycetes</taxon>
        <taxon>Kitasatosporales</taxon>
        <taxon>Streptomycetaceae</taxon>
        <taxon>Streptomyces</taxon>
    </lineage>
</organism>
<feature type="compositionally biased region" description="Basic residues" evidence="7">
    <location>
        <begin position="99"/>
        <end position="108"/>
    </location>
</feature>
<dbReference type="GO" id="GO:0055085">
    <property type="term" value="P:transmembrane transport"/>
    <property type="evidence" value="ECO:0007669"/>
    <property type="project" value="InterPro"/>
</dbReference>
<proteinExistence type="predicted"/>
<evidence type="ECO:0000256" key="7">
    <source>
        <dbReference type="SAM" id="MobiDB-lite"/>
    </source>
</evidence>
<protein>
    <submittedName>
        <fullName evidence="10">ABC transporter permease</fullName>
    </submittedName>
</protein>
<gene>
    <name evidence="10" type="ORF">ACM01_43885</name>
</gene>
<evidence type="ECO:0000259" key="9">
    <source>
        <dbReference type="Pfam" id="PF00528"/>
    </source>
</evidence>
<comment type="caution">
    <text evidence="10">The sequence shown here is derived from an EMBL/GenBank/DDBJ whole genome shotgun (WGS) entry which is preliminary data.</text>
</comment>
<keyword evidence="6 8" id="KW-0472">Membrane</keyword>
<dbReference type="InterPro" id="IPR000515">
    <property type="entry name" value="MetI-like"/>
</dbReference>
<evidence type="ECO:0000256" key="4">
    <source>
        <dbReference type="ARBA" id="ARBA00022692"/>
    </source>
</evidence>
<reference evidence="10 11" key="1">
    <citation type="submission" date="2015-06" db="EMBL/GenBank/DDBJ databases">
        <authorList>
            <person name="Ju K.-S."/>
            <person name="Doroghazi J.R."/>
            <person name="Metcalf W.W."/>
        </authorList>
    </citation>
    <scope>NUCLEOTIDE SEQUENCE [LARGE SCALE GENOMIC DNA]</scope>
    <source>
        <strain evidence="10 11">NRRL 3414</strain>
    </source>
</reference>
<evidence type="ECO:0000256" key="5">
    <source>
        <dbReference type="ARBA" id="ARBA00022989"/>
    </source>
</evidence>
<dbReference type="PANTHER" id="PTHR43386">
    <property type="entry name" value="OLIGOPEPTIDE TRANSPORT SYSTEM PERMEASE PROTEIN APPC"/>
    <property type="match status" value="1"/>
</dbReference>
<evidence type="ECO:0000256" key="2">
    <source>
        <dbReference type="ARBA" id="ARBA00022448"/>
    </source>
</evidence>
<dbReference type="InterPro" id="IPR035906">
    <property type="entry name" value="MetI-like_sf"/>
</dbReference>
<dbReference type="PATRIC" id="fig|1938.3.peg.1418"/>
<keyword evidence="2" id="KW-0813">Transport</keyword>
<evidence type="ECO:0000256" key="3">
    <source>
        <dbReference type="ARBA" id="ARBA00022475"/>
    </source>
</evidence>
<evidence type="ECO:0000313" key="11">
    <source>
        <dbReference type="Proteomes" id="UP000037432"/>
    </source>
</evidence>
<accession>A0A0J7YUJ5</accession>
<dbReference type="SUPFAM" id="SSF161098">
    <property type="entry name" value="MetI-like"/>
    <property type="match status" value="1"/>
</dbReference>
<evidence type="ECO:0000256" key="8">
    <source>
        <dbReference type="SAM" id="Phobius"/>
    </source>
</evidence>
<feature type="transmembrane region" description="Helical" evidence="8">
    <location>
        <begin position="62"/>
        <end position="82"/>
    </location>
</feature>
<evidence type="ECO:0000256" key="6">
    <source>
        <dbReference type="ARBA" id="ARBA00023136"/>
    </source>
</evidence>
<keyword evidence="5 8" id="KW-1133">Transmembrane helix</keyword>
<dbReference type="PANTHER" id="PTHR43386:SF1">
    <property type="entry name" value="D,D-DIPEPTIDE TRANSPORT SYSTEM PERMEASE PROTEIN DDPC-RELATED"/>
    <property type="match status" value="1"/>
</dbReference>
<feature type="non-terminal residue" evidence="10">
    <location>
        <position position="1"/>
    </location>
</feature>
<dbReference type="RefSeq" id="WP_048587130.1">
    <property type="nucleotide sequence ID" value="NZ_LFNT01000117.1"/>
</dbReference>
<dbReference type="Pfam" id="PF00528">
    <property type="entry name" value="BPD_transp_1"/>
    <property type="match status" value="1"/>
</dbReference>
<feature type="compositionally biased region" description="Basic and acidic residues" evidence="7">
    <location>
        <begin position="109"/>
        <end position="126"/>
    </location>
</feature>